<accession>A0A327Y4L5</accession>
<organism evidence="1 2">
    <name type="scientific">Salipiger aestuarii</name>
    <dbReference type="NCBI Taxonomy" id="568098"/>
    <lineage>
        <taxon>Bacteria</taxon>
        <taxon>Pseudomonadati</taxon>
        <taxon>Pseudomonadota</taxon>
        <taxon>Alphaproteobacteria</taxon>
        <taxon>Rhodobacterales</taxon>
        <taxon>Roseobacteraceae</taxon>
        <taxon>Salipiger</taxon>
    </lineage>
</organism>
<evidence type="ECO:0008006" key="3">
    <source>
        <dbReference type="Google" id="ProtNLM"/>
    </source>
</evidence>
<evidence type="ECO:0000313" key="1">
    <source>
        <dbReference type="EMBL" id="RAK15367.1"/>
    </source>
</evidence>
<keyword evidence="2" id="KW-1185">Reference proteome</keyword>
<name>A0A327Y4L5_9RHOB</name>
<protein>
    <recommendedName>
        <fullName evidence="3">Response regulatory domain-containing protein</fullName>
    </recommendedName>
</protein>
<dbReference type="Proteomes" id="UP000249165">
    <property type="component" value="Unassembled WGS sequence"/>
</dbReference>
<gene>
    <name evidence="1" type="ORF">ATI53_102310</name>
</gene>
<evidence type="ECO:0000313" key="2">
    <source>
        <dbReference type="Proteomes" id="UP000249165"/>
    </source>
</evidence>
<dbReference type="EMBL" id="QLMG01000023">
    <property type="protein sequence ID" value="RAK15367.1"/>
    <property type="molecule type" value="Genomic_DNA"/>
</dbReference>
<sequence length="118" mass="12463">MHDTTALNPTFLIWITDMIVAEDVSGILLDACPQARVLCAESPESAPPQLTPDCGPLVAIVQMAPEAVRDTPLGQALTRAGARIVLLGNAAEERGQAAGFAVLERPFRSMDLLALIAD</sequence>
<dbReference type="RefSeq" id="WP_009505948.1">
    <property type="nucleotide sequence ID" value="NZ_LIGK01000019.1"/>
</dbReference>
<dbReference type="AlphaFoldDB" id="A0A327Y4L5"/>
<proteinExistence type="predicted"/>
<dbReference type="OrthoDB" id="7851458at2"/>
<reference evidence="1 2" key="1">
    <citation type="submission" date="2018-06" db="EMBL/GenBank/DDBJ databases">
        <title>Genomic Encyclopedia of Archaeal and Bacterial Type Strains, Phase II (KMG-II): from individual species to whole genera.</title>
        <authorList>
            <person name="Goeker M."/>
        </authorList>
    </citation>
    <scope>NUCLEOTIDE SEQUENCE [LARGE SCALE GENOMIC DNA]</scope>
    <source>
        <strain evidence="1 2">DSM 22011</strain>
    </source>
</reference>
<comment type="caution">
    <text evidence="1">The sequence shown here is derived from an EMBL/GenBank/DDBJ whole genome shotgun (WGS) entry which is preliminary data.</text>
</comment>